<evidence type="ECO:0000313" key="2">
    <source>
        <dbReference type="Proteomes" id="UP000233293"/>
    </source>
</evidence>
<dbReference type="InterPro" id="IPR036388">
    <property type="entry name" value="WH-like_DNA-bd_sf"/>
</dbReference>
<dbReference type="Proteomes" id="UP000233293">
    <property type="component" value="Unassembled WGS sequence"/>
</dbReference>
<keyword evidence="2" id="KW-1185">Reference proteome</keyword>
<sequence length="90" mass="9719">MIFRSGTSIMKKLSISQECALRHLIDNPFDVSDRSHLFHMTKPTNTLKSLVNRGLVSYEKNGGSSGVGNYSLTDSGKAAAKSLFGVKAEA</sequence>
<gene>
    <name evidence="1" type="ORF">CWS72_06205</name>
</gene>
<reference evidence="2" key="1">
    <citation type="submission" date="2017-12" db="EMBL/GenBank/DDBJ databases">
        <title>Draft genome sequence of Telmatospirillum siberiense 26-4b1T, an acidotolerant peatland alphaproteobacterium potentially involved in sulfur cycling.</title>
        <authorList>
            <person name="Hausmann B."/>
            <person name="Pjevac P."/>
            <person name="Schreck K."/>
            <person name="Herbold C.W."/>
            <person name="Daims H."/>
            <person name="Wagner M."/>
            <person name="Pester M."/>
            <person name="Loy A."/>
        </authorList>
    </citation>
    <scope>NUCLEOTIDE SEQUENCE [LARGE SCALE GENOMIC DNA]</scope>
    <source>
        <strain evidence="2">26-4b1</strain>
    </source>
</reference>
<dbReference type="InterPro" id="IPR036390">
    <property type="entry name" value="WH_DNA-bd_sf"/>
</dbReference>
<dbReference type="EMBL" id="PIUM01000004">
    <property type="protein sequence ID" value="PKU25647.1"/>
    <property type="molecule type" value="Genomic_DNA"/>
</dbReference>
<protein>
    <submittedName>
        <fullName evidence="1">Uncharacterized protein</fullName>
    </submittedName>
</protein>
<organism evidence="1 2">
    <name type="scientific">Telmatospirillum siberiense</name>
    <dbReference type="NCBI Taxonomy" id="382514"/>
    <lineage>
        <taxon>Bacteria</taxon>
        <taxon>Pseudomonadati</taxon>
        <taxon>Pseudomonadota</taxon>
        <taxon>Alphaproteobacteria</taxon>
        <taxon>Rhodospirillales</taxon>
        <taxon>Rhodospirillaceae</taxon>
        <taxon>Telmatospirillum</taxon>
    </lineage>
</organism>
<accession>A0A2N3PZ12</accession>
<evidence type="ECO:0000313" key="1">
    <source>
        <dbReference type="EMBL" id="PKU25647.1"/>
    </source>
</evidence>
<proteinExistence type="predicted"/>
<dbReference type="Gene3D" id="1.10.10.10">
    <property type="entry name" value="Winged helix-like DNA-binding domain superfamily/Winged helix DNA-binding domain"/>
    <property type="match status" value="1"/>
</dbReference>
<comment type="caution">
    <text evidence="1">The sequence shown here is derived from an EMBL/GenBank/DDBJ whole genome shotgun (WGS) entry which is preliminary data.</text>
</comment>
<dbReference type="SUPFAM" id="SSF46785">
    <property type="entry name" value="Winged helix' DNA-binding domain"/>
    <property type="match status" value="1"/>
</dbReference>
<dbReference type="AlphaFoldDB" id="A0A2N3PZ12"/>
<name>A0A2N3PZ12_9PROT</name>